<dbReference type="AlphaFoldDB" id="A0A226MHP8"/>
<keyword evidence="2" id="KW-0472">Membrane</keyword>
<feature type="region of interest" description="Disordered" evidence="1">
    <location>
        <begin position="58"/>
        <end position="92"/>
    </location>
</feature>
<proteinExistence type="predicted"/>
<evidence type="ECO:0000313" key="4">
    <source>
        <dbReference type="Proteomes" id="UP000198323"/>
    </source>
</evidence>
<gene>
    <name evidence="3" type="ORF">ASZ78_010544</name>
</gene>
<dbReference type="EMBL" id="MCFN01000854">
    <property type="protein sequence ID" value="OXB54817.1"/>
    <property type="molecule type" value="Genomic_DNA"/>
</dbReference>
<evidence type="ECO:0000256" key="1">
    <source>
        <dbReference type="SAM" id="MobiDB-lite"/>
    </source>
</evidence>
<feature type="non-terminal residue" evidence="3">
    <location>
        <position position="161"/>
    </location>
</feature>
<sequence>CDYYREGWMEYWYMGPKCDQLWNTLDLILVTVLPAVALVFVAVAIFQCVYCCKDKKARKQPNSPYTEVHHNPTFSHEMPGNVGHSSQQPQRVPWTGLPKVVLRSQDFDDLPSPSHVDNYRYSQPPRRPDYHPSQQPQQHDNFAYPGNSRPYAGYAEERQYS</sequence>
<name>A0A226MHP8_CALSU</name>
<keyword evidence="2" id="KW-1133">Transmembrane helix</keyword>
<dbReference type="Proteomes" id="UP000198323">
    <property type="component" value="Unassembled WGS sequence"/>
</dbReference>
<evidence type="ECO:0000313" key="3">
    <source>
        <dbReference type="EMBL" id="OXB54817.1"/>
    </source>
</evidence>
<feature type="transmembrane region" description="Helical" evidence="2">
    <location>
        <begin position="27"/>
        <end position="50"/>
    </location>
</feature>
<feature type="non-terminal residue" evidence="3">
    <location>
        <position position="1"/>
    </location>
</feature>
<keyword evidence="4" id="KW-1185">Reference proteome</keyword>
<keyword evidence="2" id="KW-0812">Transmembrane</keyword>
<comment type="caution">
    <text evidence="3">The sequence shown here is derived from an EMBL/GenBank/DDBJ whole genome shotgun (WGS) entry which is preliminary data.</text>
</comment>
<feature type="region of interest" description="Disordered" evidence="1">
    <location>
        <begin position="105"/>
        <end position="161"/>
    </location>
</feature>
<accession>A0A226MHP8</accession>
<protein>
    <submittedName>
        <fullName evidence="3">Uncharacterized protein</fullName>
    </submittedName>
</protein>
<dbReference type="STRING" id="9009.A0A226MHP8"/>
<reference evidence="3 4" key="1">
    <citation type="submission" date="2016-07" db="EMBL/GenBank/DDBJ databases">
        <title>Disparate Historic Effective Population Sizes Predicted by Modern Levels of Genome Diversity for the Scaled Quail (Callipepla squamata) and the Northern Bobwhite (Colinus virginianus): Inferences from First and Second Generation Draft Genome Assemblies for Sympatric New World Quail.</title>
        <authorList>
            <person name="Oldeschulte D.L."/>
            <person name="Halley Y.A."/>
            <person name="Bhattarai E.K."/>
            <person name="Brashear W.A."/>
            <person name="Hill J."/>
            <person name="Metz R.P."/>
            <person name="Johnson C.D."/>
            <person name="Rollins D."/>
            <person name="Peterson M.J."/>
            <person name="Bickhart D.M."/>
            <person name="Decker J.E."/>
            <person name="Seabury C.M."/>
        </authorList>
    </citation>
    <scope>NUCLEOTIDE SEQUENCE [LARGE SCALE GENOMIC DNA]</scope>
    <source>
        <strain evidence="3 4">Texas</strain>
        <tissue evidence="3">Leg muscle</tissue>
    </source>
</reference>
<organism evidence="3 4">
    <name type="scientific">Callipepla squamata</name>
    <name type="common">Scaled quail</name>
    <dbReference type="NCBI Taxonomy" id="9009"/>
    <lineage>
        <taxon>Eukaryota</taxon>
        <taxon>Metazoa</taxon>
        <taxon>Chordata</taxon>
        <taxon>Craniata</taxon>
        <taxon>Vertebrata</taxon>
        <taxon>Euteleostomi</taxon>
        <taxon>Archelosauria</taxon>
        <taxon>Archosauria</taxon>
        <taxon>Dinosauria</taxon>
        <taxon>Saurischia</taxon>
        <taxon>Theropoda</taxon>
        <taxon>Coelurosauria</taxon>
        <taxon>Aves</taxon>
        <taxon>Neognathae</taxon>
        <taxon>Galloanserae</taxon>
        <taxon>Galliformes</taxon>
        <taxon>Odontophoridae</taxon>
        <taxon>Callipepla</taxon>
    </lineage>
</organism>
<evidence type="ECO:0000256" key="2">
    <source>
        <dbReference type="SAM" id="Phobius"/>
    </source>
</evidence>
<dbReference type="OrthoDB" id="9632766at2759"/>